<dbReference type="SUPFAM" id="SSF52200">
    <property type="entry name" value="Toll/Interleukin receptor TIR domain"/>
    <property type="match status" value="1"/>
</dbReference>
<evidence type="ECO:0000313" key="5">
    <source>
        <dbReference type="Proteomes" id="UP000663832"/>
    </source>
</evidence>
<dbReference type="Proteomes" id="UP000663877">
    <property type="component" value="Unassembled WGS sequence"/>
</dbReference>
<dbReference type="GO" id="GO:0007165">
    <property type="term" value="P:signal transduction"/>
    <property type="evidence" value="ECO:0007669"/>
    <property type="project" value="InterPro"/>
</dbReference>
<gene>
    <name evidence="3" type="ORF">BJG266_LOCUS15132</name>
    <name evidence="4" type="ORF">QVE165_LOCUS14247</name>
</gene>
<evidence type="ECO:0000313" key="3">
    <source>
        <dbReference type="EMBL" id="CAF0986089.1"/>
    </source>
</evidence>
<organism evidence="4 5">
    <name type="scientific">Adineta steineri</name>
    <dbReference type="NCBI Taxonomy" id="433720"/>
    <lineage>
        <taxon>Eukaryota</taxon>
        <taxon>Metazoa</taxon>
        <taxon>Spiralia</taxon>
        <taxon>Gnathifera</taxon>
        <taxon>Rotifera</taxon>
        <taxon>Eurotatoria</taxon>
        <taxon>Bdelloidea</taxon>
        <taxon>Adinetida</taxon>
        <taxon>Adinetidae</taxon>
        <taxon>Adineta</taxon>
    </lineage>
</organism>
<dbReference type="EMBL" id="CAJNOM010000075">
    <property type="protein sequence ID" value="CAF0988265.1"/>
    <property type="molecule type" value="Genomic_DNA"/>
</dbReference>
<keyword evidence="5" id="KW-1185">Reference proteome</keyword>
<dbReference type="InterPro" id="IPR035897">
    <property type="entry name" value="Toll_tir_struct_dom_sf"/>
</dbReference>
<dbReference type="Pfam" id="PF13676">
    <property type="entry name" value="TIR_2"/>
    <property type="match status" value="1"/>
</dbReference>
<comment type="caution">
    <text evidence="4">The sequence shown here is derived from an EMBL/GenBank/DDBJ whole genome shotgun (WGS) entry which is preliminary data.</text>
</comment>
<dbReference type="Proteomes" id="UP000663832">
    <property type="component" value="Unassembled WGS sequence"/>
</dbReference>
<protein>
    <recommendedName>
        <fullName evidence="2">TIR domain-containing protein</fullName>
    </recommendedName>
</protein>
<keyword evidence="1" id="KW-0732">Signal</keyword>
<dbReference type="PANTHER" id="PTHR46270">
    <property type="entry name" value="ARMADILLO-TYPE FOLD-RELATED"/>
    <property type="match status" value="1"/>
</dbReference>
<feature type="chain" id="PRO_5035600254" description="TIR domain-containing protein" evidence="1">
    <location>
        <begin position="18"/>
        <end position="706"/>
    </location>
</feature>
<dbReference type="EMBL" id="CAJNOI010000066">
    <property type="protein sequence ID" value="CAF0986089.1"/>
    <property type="molecule type" value="Genomic_DNA"/>
</dbReference>
<reference evidence="4" key="1">
    <citation type="submission" date="2021-02" db="EMBL/GenBank/DDBJ databases">
        <authorList>
            <person name="Nowell W R."/>
        </authorList>
    </citation>
    <scope>NUCLEOTIDE SEQUENCE</scope>
</reference>
<evidence type="ECO:0000259" key="2">
    <source>
        <dbReference type="Pfam" id="PF13676"/>
    </source>
</evidence>
<dbReference type="AlphaFoldDB" id="A0A814G2M4"/>
<sequence length="706" mass="80407">MFIRLQLFSFFICFSSAVIFFPDTSDYDAYGLKIAANNLMIVEAQNDYTEFLIQFAPYTDNITEANDRSCSIEYNDDSQFVYAVALGKNQSTYNIFFFGEMIGLDKQNALTNRTFVGILSYTGSLNSIDCDNDFTFTIQFIPGAFAHQEHIVMVTDLIGSIAYCFSDLFTFSYTAATNNLVVNQNNSLSPSTSFLPFAVDYDGSLGIIAGFLDNGRNSRVRYRAAITLFSISASTAIATPISSWNYSASLASWQAGLTNVGADQYAAKFDMSVSINPITTQVLVGIQSINTVFLFSYTTTTLTLISSMSPGQAIGFDKDIPVWFDVQGGMKDDIYMSMAEGVENAAIVCCFMTPEYQESENCRLELTYAERQRKRIIACIIAEKKDWRPPPYYGDINTYDPQSTTFEFYGNFSFSVVSDNTTDVFCFEPGPVAVMNNTYSTIFMPLQCHAEISRLLLLKYDLQKKTYAQSSWYLKTGTFYYLYYDSHRQRLFGLRDVYTPTYIMEEYNTTTLEVIQEYTRQNGTQYGFACQGCSVFNPDENWIVEIRIVSAGQHYDSYYMKMDLNLVGKKQDIVTEFQKLPEFVEPYTMTYDMKTKLVLVTWKHGTIFTDTMMIYINPYTGKLHNEASLLKTPFGWFVQSVQALFDESTRQILFLIQQSDLQQIQINVWAITVEFDTMKIIEKKQVNALAGLQAWTFFKTEKKSNS</sequence>
<proteinExistence type="predicted"/>
<dbReference type="InterPro" id="IPR000157">
    <property type="entry name" value="TIR_dom"/>
</dbReference>
<dbReference type="OrthoDB" id="10356195at2759"/>
<evidence type="ECO:0000256" key="1">
    <source>
        <dbReference type="SAM" id="SignalP"/>
    </source>
</evidence>
<name>A0A814G2M4_9BILA</name>
<feature type="signal peptide" evidence="1">
    <location>
        <begin position="1"/>
        <end position="17"/>
    </location>
</feature>
<evidence type="ECO:0000313" key="4">
    <source>
        <dbReference type="EMBL" id="CAF0988265.1"/>
    </source>
</evidence>
<accession>A0A814G2M4</accession>
<dbReference type="Gene3D" id="3.40.50.10140">
    <property type="entry name" value="Toll/interleukin-1 receptor homology (TIR) domain"/>
    <property type="match status" value="1"/>
</dbReference>
<feature type="domain" description="TIR" evidence="2">
    <location>
        <begin position="318"/>
        <end position="400"/>
    </location>
</feature>